<organism evidence="1 2">
    <name type="scientific">Meripilus lineatus</name>
    <dbReference type="NCBI Taxonomy" id="2056292"/>
    <lineage>
        <taxon>Eukaryota</taxon>
        <taxon>Fungi</taxon>
        <taxon>Dikarya</taxon>
        <taxon>Basidiomycota</taxon>
        <taxon>Agaricomycotina</taxon>
        <taxon>Agaricomycetes</taxon>
        <taxon>Polyporales</taxon>
        <taxon>Meripilaceae</taxon>
        <taxon>Meripilus</taxon>
    </lineage>
</organism>
<dbReference type="Proteomes" id="UP001212997">
    <property type="component" value="Unassembled WGS sequence"/>
</dbReference>
<dbReference type="AlphaFoldDB" id="A0AAD5YBV4"/>
<reference evidence="1" key="1">
    <citation type="submission" date="2022-07" db="EMBL/GenBank/DDBJ databases">
        <title>Genome Sequence of Physisporinus lineatus.</title>
        <authorList>
            <person name="Buettner E."/>
        </authorList>
    </citation>
    <scope>NUCLEOTIDE SEQUENCE</scope>
    <source>
        <strain evidence="1">VT162</strain>
    </source>
</reference>
<keyword evidence="2" id="KW-1185">Reference proteome</keyword>
<proteinExistence type="predicted"/>
<evidence type="ECO:0000313" key="2">
    <source>
        <dbReference type="Proteomes" id="UP001212997"/>
    </source>
</evidence>
<comment type="caution">
    <text evidence="1">The sequence shown here is derived from an EMBL/GenBank/DDBJ whole genome shotgun (WGS) entry which is preliminary data.</text>
</comment>
<accession>A0AAD5YBV4</accession>
<name>A0AAD5YBV4_9APHY</name>
<sequence length="134" mass="15593">MPRQKPARRDEDPTIEVILVFNGFASSHYETHESDAHWWRLRVAPLDPDVVLQPLSFCYVILMQRTTTSSTGRPRRTLEKYEALLPRYIFKMTPRVHWEVPYGVNTSGWKKDDEDKQEQKIDAISGFAMDGLAI</sequence>
<dbReference type="EMBL" id="JANAWD010000396">
    <property type="protein sequence ID" value="KAJ3480094.1"/>
    <property type="molecule type" value="Genomic_DNA"/>
</dbReference>
<protein>
    <submittedName>
        <fullName evidence="1">Uncharacterized protein</fullName>
    </submittedName>
</protein>
<evidence type="ECO:0000313" key="1">
    <source>
        <dbReference type="EMBL" id="KAJ3480094.1"/>
    </source>
</evidence>
<gene>
    <name evidence="1" type="ORF">NLI96_g8592</name>
</gene>